<evidence type="ECO:0000256" key="3">
    <source>
        <dbReference type="HAMAP-Rule" id="MF_01357"/>
    </source>
</evidence>
<gene>
    <name evidence="3" type="primary">nuoC</name>
    <name evidence="8" type="ORF">ESB00_03915</name>
</gene>
<evidence type="ECO:0000256" key="1">
    <source>
        <dbReference type="ARBA" id="ARBA00007569"/>
    </source>
</evidence>
<dbReference type="SUPFAM" id="SSF143243">
    <property type="entry name" value="Nqo5-like"/>
    <property type="match status" value="1"/>
</dbReference>
<dbReference type="InterPro" id="IPR037232">
    <property type="entry name" value="NADH_quin_OxRdtase_su_C/D-like"/>
</dbReference>
<dbReference type="EC" id="7.1.1.-" evidence="3"/>
<keyword evidence="3" id="KW-1003">Cell membrane</keyword>
<sequence>MTTDVEIATAVSSQFPSATPRASADCPAFNIPATEAIALLQWLRDSQGYDFLMDVTAVDWSAEQSPRFTVVWHLYSGAKHCYVRVASSCASDTEPAMPSASGLWAGANWHERETYDLMGIKFTGHPDLRRILMWDGYPYHPLRKEFPLAGLPTEISDPEIAAELKEGVISAPMAGGPFVATPGEPMGEAEPRAKDEAWNEKNEKPE</sequence>
<dbReference type="GO" id="GO:0048038">
    <property type="term" value="F:quinone binding"/>
    <property type="evidence" value="ECO:0007669"/>
    <property type="project" value="UniProtKB-KW"/>
</dbReference>
<comment type="subcellular location">
    <subcellularLocation>
        <location evidence="3">Cell membrane</location>
        <topology evidence="3">Peripheral membrane protein</topology>
        <orientation evidence="3">Cytoplasmic side</orientation>
    </subcellularLocation>
</comment>
<comment type="catalytic activity">
    <reaction evidence="3 5">
        <text>a quinone + NADH + 5 H(+)(in) = a quinol + NAD(+) + 4 H(+)(out)</text>
        <dbReference type="Rhea" id="RHEA:57888"/>
        <dbReference type="ChEBI" id="CHEBI:15378"/>
        <dbReference type="ChEBI" id="CHEBI:24646"/>
        <dbReference type="ChEBI" id="CHEBI:57540"/>
        <dbReference type="ChEBI" id="CHEBI:57945"/>
        <dbReference type="ChEBI" id="CHEBI:132124"/>
    </reaction>
</comment>
<comment type="similarity">
    <text evidence="1 3 4">Belongs to the complex I 30 kDa subunit family.</text>
</comment>
<dbReference type="InterPro" id="IPR020396">
    <property type="entry name" value="NADH_UbQ_OxRdtase_CS"/>
</dbReference>
<feature type="compositionally biased region" description="Basic and acidic residues" evidence="6">
    <location>
        <begin position="189"/>
        <end position="206"/>
    </location>
</feature>
<dbReference type="EMBL" id="SDHX01000001">
    <property type="protein sequence ID" value="RXK55055.1"/>
    <property type="molecule type" value="Genomic_DNA"/>
</dbReference>
<protein>
    <recommendedName>
        <fullName evidence="3">NADH-quinone oxidoreductase subunit C</fullName>
        <ecNumber evidence="3">7.1.1.-</ecNumber>
    </recommendedName>
    <alternativeName>
        <fullName evidence="3">NADH dehydrogenase I subunit C</fullName>
    </alternativeName>
    <alternativeName>
        <fullName evidence="3">NDH-1 subunit C</fullName>
    </alternativeName>
</protein>
<dbReference type="GO" id="GO:0050136">
    <property type="term" value="F:NADH dehydrogenase (quinone) (non-electrogenic) activity"/>
    <property type="evidence" value="ECO:0007669"/>
    <property type="project" value="UniProtKB-UniRule"/>
</dbReference>
<dbReference type="Pfam" id="PF00329">
    <property type="entry name" value="Complex1_30kDa"/>
    <property type="match status" value="1"/>
</dbReference>
<organism evidence="8 9">
    <name type="scientific">Oleiharenicola lentus</name>
    <dbReference type="NCBI Taxonomy" id="2508720"/>
    <lineage>
        <taxon>Bacteria</taxon>
        <taxon>Pseudomonadati</taxon>
        <taxon>Verrucomicrobiota</taxon>
        <taxon>Opitutia</taxon>
        <taxon>Opitutales</taxon>
        <taxon>Opitutaceae</taxon>
        <taxon>Oleiharenicola</taxon>
    </lineage>
</organism>
<keyword evidence="9" id="KW-1185">Reference proteome</keyword>
<evidence type="ECO:0000256" key="6">
    <source>
        <dbReference type="SAM" id="MobiDB-lite"/>
    </source>
</evidence>
<evidence type="ECO:0000256" key="5">
    <source>
        <dbReference type="RuleBase" id="RU003582"/>
    </source>
</evidence>
<keyword evidence="2 3" id="KW-0813">Transport</keyword>
<evidence type="ECO:0000313" key="8">
    <source>
        <dbReference type="EMBL" id="RXK55055.1"/>
    </source>
</evidence>
<evidence type="ECO:0000259" key="7">
    <source>
        <dbReference type="Pfam" id="PF00329"/>
    </source>
</evidence>
<dbReference type="AlphaFoldDB" id="A0A4Q1C801"/>
<keyword evidence="3 5" id="KW-0874">Quinone</keyword>
<feature type="domain" description="NADH:ubiquinone oxidoreductase 30kDa subunit" evidence="7">
    <location>
        <begin position="30"/>
        <end position="150"/>
    </location>
</feature>
<name>A0A4Q1C801_9BACT</name>
<dbReference type="GO" id="GO:0005886">
    <property type="term" value="C:plasma membrane"/>
    <property type="evidence" value="ECO:0007669"/>
    <property type="project" value="UniProtKB-SubCell"/>
</dbReference>
<dbReference type="InterPro" id="IPR010218">
    <property type="entry name" value="NADH_DH_suC"/>
</dbReference>
<dbReference type="InterPro" id="IPR001268">
    <property type="entry name" value="NADH_UbQ_OxRdtase_30kDa_su"/>
</dbReference>
<dbReference type="Proteomes" id="UP000290218">
    <property type="component" value="Unassembled WGS sequence"/>
</dbReference>
<keyword evidence="3" id="KW-0472">Membrane</keyword>
<dbReference type="Gene3D" id="3.30.460.80">
    <property type="entry name" value="NADH:ubiquinone oxidoreductase, 30kDa subunit"/>
    <property type="match status" value="1"/>
</dbReference>
<comment type="caution">
    <text evidence="8">The sequence shown here is derived from an EMBL/GenBank/DDBJ whole genome shotgun (WGS) entry which is preliminary data.</text>
</comment>
<keyword evidence="3" id="KW-0830">Ubiquinone</keyword>
<keyword evidence="3 4" id="KW-0520">NAD</keyword>
<evidence type="ECO:0000256" key="2">
    <source>
        <dbReference type="ARBA" id="ARBA00022448"/>
    </source>
</evidence>
<proteinExistence type="inferred from homology"/>
<dbReference type="GO" id="GO:0008137">
    <property type="term" value="F:NADH dehydrogenase (ubiquinone) activity"/>
    <property type="evidence" value="ECO:0007669"/>
    <property type="project" value="InterPro"/>
</dbReference>
<evidence type="ECO:0000256" key="4">
    <source>
        <dbReference type="RuleBase" id="RU003456"/>
    </source>
</evidence>
<evidence type="ECO:0000313" key="9">
    <source>
        <dbReference type="Proteomes" id="UP000290218"/>
    </source>
</evidence>
<feature type="region of interest" description="Disordered" evidence="6">
    <location>
        <begin position="173"/>
        <end position="206"/>
    </location>
</feature>
<reference evidence="8 9" key="1">
    <citation type="submission" date="2019-01" db="EMBL/GenBank/DDBJ databases">
        <title>Lacunisphaera sp. strain TWA-58.</title>
        <authorList>
            <person name="Chen W.-M."/>
        </authorList>
    </citation>
    <scope>NUCLEOTIDE SEQUENCE [LARGE SCALE GENOMIC DNA]</scope>
    <source>
        <strain evidence="8 9">TWA-58</strain>
    </source>
</reference>
<dbReference type="HAMAP" id="MF_01357">
    <property type="entry name" value="NDH1_NuoC"/>
    <property type="match status" value="1"/>
</dbReference>
<accession>A0A4Q1C801</accession>
<dbReference type="OrthoDB" id="9803286at2"/>
<dbReference type="PROSITE" id="PS00542">
    <property type="entry name" value="COMPLEX1_30K"/>
    <property type="match status" value="1"/>
</dbReference>
<keyword evidence="3 4" id="KW-1278">Translocase</keyword>
<comment type="subunit">
    <text evidence="3">NDH-1 is composed of 14 different subunits. Subunits NuoB, C, D, E, F, and G constitute the peripheral sector of the complex.</text>
</comment>
<dbReference type="PANTHER" id="PTHR10884:SF14">
    <property type="entry name" value="NADH DEHYDROGENASE [UBIQUINONE] IRON-SULFUR PROTEIN 3, MITOCHONDRIAL"/>
    <property type="match status" value="1"/>
</dbReference>
<comment type="function">
    <text evidence="3">NDH-1 shuttles electrons from NADH, via FMN and iron-sulfur (Fe-S) centers, to quinones in the respiratory chain. The immediate electron acceptor for the enzyme in this species is believed to be ubiquinone. Couples the redox reaction to proton translocation (for every two electrons transferred, four hydrogen ions are translocated across the cytoplasmic membrane), and thus conserves the redox energy in a proton gradient.</text>
</comment>
<dbReference type="PANTHER" id="PTHR10884">
    <property type="entry name" value="NADH DEHYDROGENASE UBIQUINONE IRON-SULFUR PROTEIN 3"/>
    <property type="match status" value="1"/>
</dbReference>
<dbReference type="RefSeq" id="WP_129046421.1">
    <property type="nucleotide sequence ID" value="NZ_SDHX01000001.1"/>
</dbReference>